<dbReference type="PANTHER" id="PTHR30466:SF11">
    <property type="entry name" value="FLAVIN-DEPENDENT MONOOXYGENASE, REDUCTASE SUBUNIT HSAB"/>
    <property type="match status" value="1"/>
</dbReference>
<dbReference type="RefSeq" id="WP_338601095.1">
    <property type="nucleotide sequence ID" value="NZ_AP028679.1"/>
</dbReference>
<name>A0AAU9F190_9BACT</name>
<dbReference type="GO" id="GO:0042602">
    <property type="term" value="F:riboflavin reductase (NADPH) activity"/>
    <property type="evidence" value="ECO:0007669"/>
    <property type="project" value="TreeGrafter"/>
</dbReference>
<dbReference type="GO" id="GO:0010181">
    <property type="term" value="F:FMN binding"/>
    <property type="evidence" value="ECO:0007669"/>
    <property type="project" value="InterPro"/>
</dbReference>
<evidence type="ECO:0000313" key="4">
    <source>
        <dbReference type="EMBL" id="BEQ15943.1"/>
    </source>
</evidence>
<evidence type="ECO:0000256" key="2">
    <source>
        <dbReference type="ARBA" id="ARBA00023002"/>
    </source>
</evidence>
<dbReference type="InterPro" id="IPR050268">
    <property type="entry name" value="NADH-dep_flavin_reductase"/>
</dbReference>
<keyword evidence="2" id="KW-0560">Oxidoreductase</keyword>
<dbReference type="PANTHER" id="PTHR30466">
    <property type="entry name" value="FLAVIN REDUCTASE"/>
    <property type="match status" value="1"/>
</dbReference>
<proteinExistence type="inferred from homology"/>
<dbReference type="Pfam" id="PF01613">
    <property type="entry name" value="Flavin_Reduct"/>
    <property type="match status" value="1"/>
</dbReference>
<dbReference type="InterPro" id="IPR002563">
    <property type="entry name" value="Flavin_Rdtase-like_dom"/>
</dbReference>
<protein>
    <recommendedName>
        <fullName evidence="3">Flavin reductase like domain-containing protein</fullName>
    </recommendedName>
</protein>
<dbReference type="SUPFAM" id="SSF50475">
    <property type="entry name" value="FMN-binding split barrel"/>
    <property type="match status" value="1"/>
</dbReference>
<dbReference type="EMBL" id="AP028679">
    <property type="protein sequence ID" value="BEQ15943.1"/>
    <property type="molecule type" value="Genomic_DNA"/>
</dbReference>
<dbReference type="KEGG" id="dmp:FAK_30090"/>
<dbReference type="InterPro" id="IPR012349">
    <property type="entry name" value="Split_barrel_FMN-bd"/>
</dbReference>
<dbReference type="Proteomes" id="UP001366166">
    <property type="component" value="Chromosome"/>
</dbReference>
<dbReference type="AlphaFoldDB" id="A0AAU9F190"/>
<dbReference type="SMART" id="SM00903">
    <property type="entry name" value="Flavin_Reduct"/>
    <property type="match status" value="1"/>
</dbReference>
<dbReference type="Gene3D" id="2.30.110.10">
    <property type="entry name" value="Electron Transport, Fmn-binding Protein, Chain A"/>
    <property type="match status" value="1"/>
</dbReference>
<evidence type="ECO:0000313" key="5">
    <source>
        <dbReference type="Proteomes" id="UP001366166"/>
    </source>
</evidence>
<keyword evidence="5" id="KW-1185">Reference proteome</keyword>
<feature type="domain" description="Flavin reductase like" evidence="3">
    <location>
        <begin position="25"/>
        <end position="168"/>
    </location>
</feature>
<accession>A0AAU9F190</accession>
<evidence type="ECO:0000259" key="3">
    <source>
        <dbReference type="SMART" id="SM00903"/>
    </source>
</evidence>
<reference evidence="5" key="1">
    <citation type="journal article" date="2023" name="Arch. Microbiol.">
        <title>Desulfoferula mesophilus gen. nov. sp. nov., a mesophilic sulfate-reducing bacterium isolated from a brackish lake sediment.</title>
        <authorList>
            <person name="Watanabe T."/>
            <person name="Yabe T."/>
            <person name="Tsuji J.M."/>
            <person name="Fukui M."/>
        </authorList>
    </citation>
    <scope>NUCLEOTIDE SEQUENCE [LARGE SCALE GENOMIC DNA]</scope>
    <source>
        <strain evidence="5">12FAK</strain>
    </source>
</reference>
<gene>
    <name evidence="4" type="ORF">FAK_30090</name>
</gene>
<sequence length="171" mass="19095">MEQETAQYTVTGRKVTDIDRAFEAQVKGVVVLTSRLDERLTGMTASWFTRAAEQPFLAVACVYKENFSHGIIRQSKALAVNFLGEGQQDLARCFGRQSSRQVDKFAGLEFFTGRNGCPVLAEAAAYLECRLVDEMDARDHTVFLCEALAGRVLRSTRGLVYDRRDYLPGQG</sequence>
<comment type="similarity">
    <text evidence="1">Belongs to the non-flavoprotein flavin reductase family.</text>
</comment>
<organism evidence="4 5">
    <name type="scientific">Desulfoferula mesophila</name>
    <dbReference type="NCBI Taxonomy" id="3058419"/>
    <lineage>
        <taxon>Bacteria</taxon>
        <taxon>Pseudomonadati</taxon>
        <taxon>Thermodesulfobacteriota</taxon>
        <taxon>Desulfarculia</taxon>
        <taxon>Desulfarculales</taxon>
        <taxon>Desulfarculaceae</taxon>
        <taxon>Desulfoferula</taxon>
    </lineage>
</organism>
<evidence type="ECO:0000256" key="1">
    <source>
        <dbReference type="ARBA" id="ARBA00008898"/>
    </source>
</evidence>